<proteinExistence type="inferred from homology"/>
<dbReference type="Gene3D" id="3.30.560.10">
    <property type="entry name" value="Glucose Oxidase, domain 3"/>
    <property type="match status" value="1"/>
</dbReference>
<dbReference type="GO" id="GO:0016614">
    <property type="term" value="F:oxidoreductase activity, acting on CH-OH group of donors"/>
    <property type="evidence" value="ECO:0007669"/>
    <property type="project" value="InterPro"/>
</dbReference>
<sequence>MCFLVSLANPLSRGTVHITSGSVQNLPAVDQYLSHPVDIEILARHVQWVPTLVGTKPLADYVKPNGAVLPKGTDHVKRNTVTFNHPCGTGAMMSFDLGGVVDDRLRVNSVNSLRVVDASVFPMIPKGFIQSSVYAVAEKAADLIKEGGLLLDLEWLRVSY</sequence>
<dbReference type="Pfam" id="PF05199">
    <property type="entry name" value="GMC_oxred_C"/>
    <property type="match status" value="1"/>
</dbReference>
<dbReference type="PANTHER" id="PTHR11552:SF210">
    <property type="entry name" value="GLUCOSE-METHANOL-CHOLINE OXIDOREDUCTASE N-TERMINAL DOMAIN-CONTAINING PROTEIN-RELATED"/>
    <property type="match status" value="1"/>
</dbReference>
<dbReference type="InterPro" id="IPR012132">
    <property type="entry name" value="GMC_OxRdtase"/>
</dbReference>
<dbReference type="GeneID" id="80881098"/>
<dbReference type="GO" id="GO:0050660">
    <property type="term" value="F:flavin adenine dinucleotide binding"/>
    <property type="evidence" value="ECO:0007669"/>
    <property type="project" value="InterPro"/>
</dbReference>
<comment type="caution">
    <text evidence="3">The sequence shown here is derived from an EMBL/GenBank/DDBJ whole genome shotgun (WGS) entry which is preliminary data.</text>
</comment>
<dbReference type="SUPFAM" id="SSF51905">
    <property type="entry name" value="FAD/NAD(P)-binding domain"/>
    <property type="match status" value="1"/>
</dbReference>
<dbReference type="AlphaFoldDB" id="A0AAD7QW16"/>
<reference evidence="3" key="1">
    <citation type="submission" date="2023-03" db="EMBL/GenBank/DDBJ databases">
        <title>Near-Complete genome sequence of Lipomyces tetrasporous NRRL Y-64009, an oleaginous yeast capable of growing on lignocellulosic hydrolysates.</title>
        <authorList>
            <consortium name="Lawrence Berkeley National Laboratory"/>
            <person name="Jagtap S.S."/>
            <person name="Liu J.-J."/>
            <person name="Walukiewicz H.E."/>
            <person name="Pangilinan J."/>
            <person name="Lipzen A."/>
            <person name="Ahrendt S."/>
            <person name="Koriabine M."/>
            <person name="Cobaugh K."/>
            <person name="Salamov A."/>
            <person name="Yoshinaga Y."/>
            <person name="Ng V."/>
            <person name="Daum C."/>
            <person name="Grigoriev I.V."/>
            <person name="Slininger P.J."/>
            <person name="Dien B.S."/>
            <person name="Jin Y.-S."/>
            <person name="Rao C.V."/>
        </authorList>
    </citation>
    <scope>NUCLEOTIDE SEQUENCE</scope>
    <source>
        <strain evidence="3">NRRL Y-64009</strain>
    </source>
</reference>
<gene>
    <name evidence="3" type="ORF">POJ06DRAFT_236997</name>
</gene>
<dbReference type="InterPro" id="IPR007867">
    <property type="entry name" value="GMC_OxRtase_C"/>
</dbReference>
<dbReference type="Proteomes" id="UP001217417">
    <property type="component" value="Unassembled WGS sequence"/>
</dbReference>
<evidence type="ECO:0000259" key="2">
    <source>
        <dbReference type="Pfam" id="PF05199"/>
    </source>
</evidence>
<feature type="domain" description="Glucose-methanol-choline oxidoreductase C-terminal" evidence="2">
    <location>
        <begin position="10"/>
        <end position="137"/>
    </location>
</feature>
<dbReference type="EMBL" id="JARPMG010000003">
    <property type="protein sequence ID" value="KAJ8102390.1"/>
    <property type="molecule type" value="Genomic_DNA"/>
</dbReference>
<keyword evidence="4" id="KW-1185">Reference proteome</keyword>
<dbReference type="Gene3D" id="3.50.50.60">
    <property type="entry name" value="FAD/NAD(P)-binding domain"/>
    <property type="match status" value="1"/>
</dbReference>
<evidence type="ECO:0000256" key="1">
    <source>
        <dbReference type="ARBA" id="ARBA00010790"/>
    </source>
</evidence>
<comment type="similarity">
    <text evidence="1">Belongs to the GMC oxidoreductase family.</text>
</comment>
<dbReference type="InterPro" id="IPR036188">
    <property type="entry name" value="FAD/NAD-bd_sf"/>
</dbReference>
<dbReference type="PANTHER" id="PTHR11552">
    <property type="entry name" value="GLUCOSE-METHANOL-CHOLINE GMC OXIDOREDUCTASE"/>
    <property type="match status" value="1"/>
</dbReference>
<evidence type="ECO:0000313" key="3">
    <source>
        <dbReference type="EMBL" id="KAJ8102390.1"/>
    </source>
</evidence>
<dbReference type="RefSeq" id="XP_056045840.1">
    <property type="nucleotide sequence ID" value="XM_056185932.1"/>
</dbReference>
<evidence type="ECO:0000313" key="4">
    <source>
        <dbReference type="Proteomes" id="UP001217417"/>
    </source>
</evidence>
<dbReference type="SUPFAM" id="SSF54373">
    <property type="entry name" value="FAD-linked reductases, C-terminal domain"/>
    <property type="match status" value="1"/>
</dbReference>
<accession>A0AAD7QW16</accession>
<organism evidence="3 4">
    <name type="scientific">Lipomyces tetrasporus</name>
    <dbReference type="NCBI Taxonomy" id="54092"/>
    <lineage>
        <taxon>Eukaryota</taxon>
        <taxon>Fungi</taxon>
        <taxon>Dikarya</taxon>
        <taxon>Ascomycota</taxon>
        <taxon>Saccharomycotina</taxon>
        <taxon>Lipomycetes</taxon>
        <taxon>Lipomycetales</taxon>
        <taxon>Lipomycetaceae</taxon>
        <taxon>Lipomyces</taxon>
    </lineage>
</organism>
<protein>
    <submittedName>
        <fullName evidence="3">Glucose-methanol-choline oxidoreductase</fullName>
    </submittedName>
</protein>
<name>A0AAD7QW16_9ASCO</name>